<name>A0A6I4P5P2_9MICO</name>
<evidence type="ECO:0000256" key="2">
    <source>
        <dbReference type="PROSITE-ProRule" id="PRU00335"/>
    </source>
</evidence>
<evidence type="ECO:0000256" key="1">
    <source>
        <dbReference type="ARBA" id="ARBA00023125"/>
    </source>
</evidence>
<dbReference type="Gene3D" id="1.10.357.10">
    <property type="entry name" value="Tetracycline Repressor, domain 2"/>
    <property type="match status" value="1"/>
</dbReference>
<dbReference type="GO" id="GO:0003700">
    <property type="term" value="F:DNA-binding transcription factor activity"/>
    <property type="evidence" value="ECO:0007669"/>
    <property type="project" value="TreeGrafter"/>
</dbReference>
<feature type="non-terminal residue" evidence="4">
    <location>
        <position position="238"/>
    </location>
</feature>
<dbReference type="Pfam" id="PF00440">
    <property type="entry name" value="TetR_N"/>
    <property type="match status" value="1"/>
</dbReference>
<keyword evidence="1 2" id="KW-0238">DNA-binding</keyword>
<evidence type="ECO:0000313" key="4">
    <source>
        <dbReference type="EMBL" id="MWB99769.1"/>
    </source>
</evidence>
<comment type="caution">
    <text evidence="4">The sequence shown here is derived from an EMBL/GenBank/DDBJ whole genome shotgun (WGS) entry which is preliminary data.</text>
</comment>
<dbReference type="Proteomes" id="UP000438182">
    <property type="component" value="Unassembled WGS sequence"/>
</dbReference>
<evidence type="ECO:0000313" key="5">
    <source>
        <dbReference type="Proteomes" id="UP000438182"/>
    </source>
</evidence>
<evidence type="ECO:0000259" key="3">
    <source>
        <dbReference type="PROSITE" id="PS50977"/>
    </source>
</evidence>
<dbReference type="InterPro" id="IPR001647">
    <property type="entry name" value="HTH_TetR"/>
</dbReference>
<dbReference type="PANTHER" id="PTHR30055:SF223">
    <property type="entry name" value="HTH-TYPE TRANSCRIPTIONAL REGULATOR UIDR"/>
    <property type="match status" value="1"/>
</dbReference>
<dbReference type="SUPFAM" id="SSF46689">
    <property type="entry name" value="Homeodomain-like"/>
    <property type="match status" value="1"/>
</dbReference>
<feature type="domain" description="HTH tetR-type" evidence="3">
    <location>
        <begin position="17"/>
        <end position="75"/>
    </location>
</feature>
<reference evidence="4 5" key="1">
    <citation type="submission" date="2019-12" db="EMBL/GenBank/DDBJ databases">
        <authorList>
            <person name="Kim Y.S."/>
        </authorList>
    </citation>
    <scope>NUCLEOTIDE SEQUENCE [LARGE SCALE GENOMIC DNA]</scope>
    <source>
        <strain evidence="4 5">MMS17-SY077</strain>
    </source>
</reference>
<dbReference type="RefSeq" id="WP_160426329.1">
    <property type="nucleotide sequence ID" value="NZ_WSTA01000078.1"/>
</dbReference>
<dbReference type="PROSITE" id="PS50977">
    <property type="entry name" value="HTH_TETR_2"/>
    <property type="match status" value="1"/>
</dbReference>
<feature type="DNA-binding region" description="H-T-H motif" evidence="2">
    <location>
        <begin position="38"/>
        <end position="57"/>
    </location>
</feature>
<dbReference type="InterPro" id="IPR009057">
    <property type="entry name" value="Homeodomain-like_sf"/>
</dbReference>
<dbReference type="AlphaFoldDB" id="A0A6I4P5P2"/>
<gene>
    <name evidence="4" type="ORF">GB864_14550</name>
</gene>
<accession>A0A6I4P5P2</accession>
<sequence length="238" mass="25258">MTATAASATRTPRRDAERNRTAILDAAATVLGETPDAPLEAIAQEAGLSRRALYGHFRDRETLVRALIARGAERLNGVAGSAVGGDERIALALLAARIWEEIEQVRVVARLAVSDAYLEIAAEALAPLRSTIRALVDRGILSDTLRGDLPPGLLARLIEDSAIAVLVESVRGGFGGEQGTRLVMLSVLSTLGLGWREAGQLIESAPALRAVLPEPAAARTRARGRREAPRAAEIRRGL</sequence>
<dbReference type="EMBL" id="WSTA01000078">
    <property type="protein sequence ID" value="MWB99769.1"/>
    <property type="molecule type" value="Genomic_DNA"/>
</dbReference>
<protein>
    <submittedName>
        <fullName evidence="4">TetR family transcriptional regulator</fullName>
    </submittedName>
</protein>
<dbReference type="PANTHER" id="PTHR30055">
    <property type="entry name" value="HTH-TYPE TRANSCRIPTIONAL REGULATOR RUTR"/>
    <property type="match status" value="1"/>
</dbReference>
<keyword evidence="5" id="KW-1185">Reference proteome</keyword>
<organism evidence="4 5">
    <name type="scientific">Agromyces seonyuensis</name>
    <dbReference type="NCBI Taxonomy" id="2662446"/>
    <lineage>
        <taxon>Bacteria</taxon>
        <taxon>Bacillati</taxon>
        <taxon>Actinomycetota</taxon>
        <taxon>Actinomycetes</taxon>
        <taxon>Micrococcales</taxon>
        <taxon>Microbacteriaceae</taxon>
        <taxon>Agromyces</taxon>
    </lineage>
</organism>
<dbReference type="InterPro" id="IPR050109">
    <property type="entry name" value="HTH-type_TetR-like_transc_reg"/>
</dbReference>
<dbReference type="GO" id="GO:0000976">
    <property type="term" value="F:transcription cis-regulatory region binding"/>
    <property type="evidence" value="ECO:0007669"/>
    <property type="project" value="TreeGrafter"/>
</dbReference>
<proteinExistence type="predicted"/>